<dbReference type="InterPro" id="IPR036397">
    <property type="entry name" value="RNaseH_sf"/>
</dbReference>
<evidence type="ECO:0000313" key="1">
    <source>
        <dbReference type="EMBL" id="RNA05398.1"/>
    </source>
</evidence>
<sequence>MTKINSYEEEAISIRVYAKEARIWSNTEKNENIFIQHISTTQQAKKGFDHKDNISQRQVANKFDISQQMVSKLFKKLQITPKKKMKILDRTETQKKVARVKCRNLNLKNPNISWILDDESYITLSHVTLLQHQQVQNIPQLRDLSRNYLFGWSFMRGHHSDGNYKFWPDLASFHYANTVINYLIDQNIKYVQKCENPANVPEVRPTDDFWSILKEKVCKNVWRAKNLDELRNKIRLCTRNMD</sequence>
<name>A0A3M7Q360_BRAPC</name>
<dbReference type="STRING" id="10195.A0A3M7Q360"/>
<keyword evidence="2" id="KW-1185">Reference proteome</keyword>
<reference evidence="1 2" key="1">
    <citation type="journal article" date="2018" name="Sci. Rep.">
        <title>Genomic signatures of local adaptation to the degree of environmental predictability in rotifers.</title>
        <authorList>
            <person name="Franch-Gras L."/>
            <person name="Hahn C."/>
            <person name="Garcia-Roger E.M."/>
            <person name="Carmona M.J."/>
            <person name="Serra M."/>
            <person name="Gomez A."/>
        </authorList>
    </citation>
    <scope>NUCLEOTIDE SEQUENCE [LARGE SCALE GENOMIC DNA]</scope>
    <source>
        <strain evidence="1">HYR1</strain>
    </source>
</reference>
<evidence type="ECO:0000313" key="2">
    <source>
        <dbReference type="Proteomes" id="UP000276133"/>
    </source>
</evidence>
<comment type="caution">
    <text evidence="1">The sequence shown here is derived from an EMBL/GenBank/DDBJ whole genome shotgun (WGS) entry which is preliminary data.</text>
</comment>
<protein>
    <submittedName>
        <fullName evidence="1">Glucosylceramidase 4</fullName>
    </submittedName>
</protein>
<dbReference type="GO" id="GO:0003676">
    <property type="term" value="F:nucleic acid binding"/>
    <property type="evidence" value="ECO:0007669"/>
    <property type="project" value="InterPro"/>
</dbReference>
<dbReference type="EMBL" id="REGN01007738">
    <property type="protein sequence ID" value="RNA05398.1"/>
    <property type="molecule type" value="Genomic_DNA"/>
</dbReference>
<dbReference type="Gene3D" id="3.30.420.10">
    <property type="entry name" value="Ribonuclease H-like superfamily/Ribonuclease H"/>
    <property type="match status" value="1"/>
</dbReference>
<accession>A0A3M7Q360</accession>
<organism evidence="1 2">
    <name type="scientific">Brachionus plicatilis</name>
    <name type="common">Marine rotifer</name>
    <name type="synonym">Brachionus muelleri</name>
    <dbReference type="NCBI Taxonomy" id="10195"/>
    <lineage>
        <taxon>Eukaryota</taxon>
        <taxon>Metazoa</taxon>
        <taxon>Spiralia</taxon>
        <taxon>Gnathifera</taxon>
        <taxon>Rotifera</taxon>
        <taxon>Eurotatoria</taxon>
        <taxon>Monogononta</taxon>
        <taxon>Pseudotrocha</taxon>
        <taxon>Ploima</taxon>
        <taxon>Brachionidae</taxon>
        <taxon>Brachionus</taxon>
    </lineage>
</organism>
<proteinExistence type="predicted"/>
<gene>
    <name evidence="1" type="ORF">BpHYR1_041072</name>
</gene>
<dbReference type="AlphaFoldDB" id="A0A3M7Q360"/>
<dbReference type="Proteomes" id="UP000276133">
    <property type="component" value="Unassembled WGS sequence"/>
</dbReference>